<organism evidence="1 2">
    <name type="scientific">Cichorium intybus</name>
    <name type="common">Chicory</name>
    <dbReference type="NCBI Taxonomy" id="13427"/>
    <lineage>
        <taxon>Eukaryota</taxon>
        <taxon>Viridiplantae</taxon>
        <taxon>Streptophyta</taxon>
        <taxon>Embryophyta</taxon>
        <taxon>Tracheophyta</taxon>
        <taxon>Spermatophyta</taxon>
        <taxon>Magnoliopsida</taxon>
        <taxon>eudicotyledons</taxon>
        <taxon>Gunneridae</taxon>
        <taxon>Pentapetalae</taxon>
        <taxon>asterids</taxon>
        <taxon>campanulids</taxon>
        <taxon>Asterales</taxon>
        <taxon>Asteraceae</taxon>
        <taxon>Cichorioideae</taxon>
        <taxon>Cichorieae</taxon>
        <taxon>Cichoriinae</taxon>
        <taxon>Cichorium</taxon>
    </lineage>
</organism>
<sequence>MNQDWSYGILCVKTKSTEVICETIDIEVEKRMFQVRVELGNSSFQFDEESEYHEEDSRVEFESSEEELSGDDSPDDYSDEEIDETFEESIIRESSPEIESNYHARDEFINFFNKEINRPTSSEEKLVFLEKGGINLINSDQGENILLDTQIHKCGSPSHFLVDLQKDGSTGPKEIGIDKTQKEKSPTEEKENFIKNSEGIIDKTGEINQLKNAGIETGERRLKGLTEKMKALLSPDTPL</sequence>
<dbReference type="Proteomes" id="UP001055811">
    <property type="component" value="Linkage Group LG05"/>
</dbReference>
<comment type="caution">
    <text evidence="1">The sequence shown here is derived from an EMBL/GenBank/DDBJ whole genome shotgun (WGS) entry which is preliminary data.</text>
</comment>
<proteinExistence type="predicted"/>
<gene>
    <name evidence="1" type="ORF">L2E82_30774</name>
</gene>
<accession>A0ACB9D1J2</accession>
<dbReference type="EMBL" id="CM042013">
    <property type="protein sequence ID" value="KAI3740346.1"/>
    <property type="molecule type" value="Genomic_DNA"/>
</dbReference>
<name>A0ACB9D1J2_CICIN</name>
<protein>
    <submittedName>
        <fullName evidence="1">Uncharacterized protein</fullName>
    </submittedName>
</protein>
<reference evidence="1 2" key="2">
    <citation type="journal article" date="2022" name="Mol. Ecol. Resour.">
        <title>The genomes of chicory, endive, great burdock and yacon provide insights into Asteraceae paleo-polyploidization history and plant inulin production.</title>
        <authorList>
            <person name="Fan W."/>
            <person name="Wang S."/>
            <person name="Wang H."/>
            <person name="Wang A."/>
            <person name="Jiang F."/>
            <person name="Liu H."/>
            <person name="Zhao H."/>
            <person name="Xu D."/>
            <person name="Zhang Y."/>
        </authorList>
    </citation>
    <scope>NUCLEOTIDE SEQUENCE [LARGE SCALE GENOMIC DNA]</scope>
    <source>
        <strain evidence="2">cv. Punajuju</strain>
        <tissue evidence="1">Leaves</tissue>
    </source>
</reference>
<keyword evidence="2" id="KW-1185">Reference proteome</keyword>
<reference evidence="2" key="1">
    <citation type="journal article" date="2022" name="Mol. Ecol. Resour.">
        <title>The genomes of chicory, endive, great burdock and yacon provide insights into Asteraceae palaeo-polyploidization history and plant inulin production.</title>
        <authorList>
            <person name="Fan W."/>
            <person name="Wang S."/>
            <person name="Wang H."/>
            <person name="Wang A."/>
            <person name="Jiang F."/>
            <person name="Liu H."/>
            <person name="Zhao H."/>
            <person name="Xu D."/>
            <person name="Zhang Y."/>
        </authorList>
    </citation>
    <scope>NUCLEOTIDE SEQUENCE [LARGE SCALE GENOMIC DNA]</scope>
    <source>
        <strain evidence="2">cv. Punajuju</strain>
    </source>
</reference>
<evidence type="ECO:0000313" key="1">
    <source>
        <dbReference type="EMBL" id="KAI3740346.1"/>
    </source>
</evidence>
<evidence type="ECO:0000313" key="2">
    <source>
        <dbReference type="Proteomes" id="UP001055811"/>
    </source>
</evidence>